<organism evidence="1 2">
    <name type="scientific">Dreissena polymorpha</name>
    <name type="common">Zebra mussel</name>
    <name type="synonym">Mytilus polymorpha</name>
    <dbReference type="NCBI Taxonomy" id="45954"/>
    <lineage>
        <taxon>Eukaryota</taxon>
        <taxon>Metazoa</taxon>
        <taxon>Spiralia</taxon>
        <taxon>Lophotrochozoa</taxon>
        <taxon>Mollusca</taxon>
        <taxon>Bivalvia</taxon>
        <taxon>Autobranchia</taxon>
        <taxon>Heteroconchia</taxon>
        <taxon>Euheterodonta</taxon>
        <taxon>Imparidentia</taxon>
        <taxon>Neoheterodontei</taxon>
        <taxon>Myida</taxon>
        <taxon>Dreissenoidea</taxon>
        <taxon>Dreissenidae</taxon>
        <taxon>Dreissena</taxon>
    </lineage>
</organism>
<dbReference type="AlphaFoldDB" id="A0A9D4M400"/>
<reference evidence="1" key="1">
    <citation type="journal article" date="2019" name="bioRxiv">
        <title>The Genome of the Zebra Mussel, Dreissena polymorpha: A Resource for Invasive Species Research.</title>
        <authorList>
            <person name="McCartney M.A."/>
            <person name="Auch B."/>
            <person name="Kono T."/>
            <person name="Mallez S."/>
            <person name="Zhang Y."/>
            <person name="Obille A."/>
            <person name="Becker A."/>
            <person name="Abrahante J.E."/>
            <person name="Garbe J."/>
            <person name="Badalamenti J.P."/>
            <person name="Herman A."/>
            <person name="Mangelson H."/>
            <person name="Liachko I."/>
            <person name="Sullivan S."/>
            <person name="Sone E.D."/>
            <person name="Koren S."/>
            <person name="Silverstein K.A.T."/>
            <person name="Beckman K.B."/>
            <person name="Gohl D.M."/>
        </authorList>
    </citation>
    <scope>NUCLEOTIDE SEQUENCE</scope>
    <source>
        <strain evidence="1">Duluth1</strain>
        <tissue evidence="1">Whole animal</tissue>
    </source>
</reference>
<keyword evidence="2" id="KW-1185">Reference proteome</keyword>
<evidence type="ECO:0000313" key="2">
    <source>
        <dbReference type="Proteomes" id="UP000828390"/>
    </source>
</evidence>
<protein>
    <submittedName>
        <fullName evidence="1">Uncharacterized protein</fullName>
    </submittedName>
</protein>
<name>A0A9D4M400_DREPO</name>
<reference evidence="1" key="2">
    <citation type="submission" date="2020-11" db="EMBL/GenBank/DDBJ databases">
        <authorList>
            <person name="McCartney M.A."/>
            <person name="Auch B."/>
            <person name="Kono T."/>
            <person name="Mallez S."/>
            <person name="Becker A."/>
            <person name="Gohl D.M."/>
            <person name="Silverstein K.A.T."/>
            <person name="Koren S."/>
            <person name="Bechman K.B."/>
            <person name="Herman A."/>
            <person name="Abrahante J.E."/>
            <person name="Garbe J."/>
        </authorList>
    </citation>
    <scope>NUCLEOTIDE SEQUENCE</scope>
    <source>
        <strain evidence="1">Duluth1</strain>
        <tissue evidence="1">Whole animal</tissue>
    </source>
</reference>
<dbReference type="Proteomes" id="UP000828390">
    <property type="component" value="Unassembled WGS sequence"/>
</dbReference>
<evidence type="ECO:0000313" key="1">
    <source>
        <dbReference type="EMBL" id="KAH3870442.1"/>
    </source>
</evidence>
<dbReference type="EMBL" id="JAIWYP010000002">
    <property type="protein sequence ID" value="KAH3870442.1"/>
    <property type="molecule type" value="Genomic_DNA"/>
</dbReference>
<comment type="caution">
    <text evidence="1">The sequence shown here is derived from an EMBL/GenBank/DDBJ whole genome shotgun (WGS) entry which is preliminary data.</text>
</comment>
<proteinExistence type="predicted"/>
<gene>
    <name evidence="1" type="ORF">DPMN_033629</name>
</gene>
<sequence length="56" mass="6368">MENAGLSEFSKHALCELCSQDWVSEKFLRDPEGLFNSEMLLDHKLSPEQVNGDREG</sequence>
<accession>A0A9D4M400</accession>